<dbReference type="KEGG" id="nva:G3M78_01575"/>
<dbReference type="EMBL" id="CP048620">
    <property type="protein sequence ID" value="QPJ64161.1"/>
    <property type="molecule type" value="Genomic_DNA"/>
</dbReference>
<keyword evidence="3 4" id="KW-0408">Iron</keyword>
<keyword evidence="1 4" id="KW-0349">Heme</keyword>
<gene>
    <name evidence="6" type="ORF">G3M78_01575</name>
</gene>
<dbReference type="InterPro" id="IPR009056">
    <property type="entry name" value="Cyt_c-like_dom"/>
</dbReference>
<dbReference type="Pfam" id="PF13442">
    <property type="entry name" value="Cytochrome_CBB3"/>
    <property type="match status" value="1"/>
</dbReference>
<organism evidence="6 7">
    <name type="scientific">Candidatus Nitrohelix vancouverensis</name>
    <dbReference type="NCBI Taxonomy" id="2705534"/>
    <lineage>
        <taxon>Bacteria</taxon>
        <taxon>Pseudomonadati</taxon>
        <taxon>Nitrospinota/Tectimicrobiota group</taxon>
        <taxon>Nitrospinota</taxon>
        <taxon>Nitrospinia</taxon>
        <taxon>Nitrospinales</taxon>
        <taxon>Nitrospinaceae</taxon>
        <taxon>Candidatus Nitrohelix</taxon>
    </lineage>
</organism>
<evidence type="ECO:0000256" key="4">
    <source>
        <dbReference type="PROSITE-ProRule" id="PRU00433"/>
    </source>
</evidence>
<sequence>MLISVPVLSGIAFAAHPASKMDQGLEFSPKCPQVRDTPQAPDKFLKMKNPLQAIPKNLFAGQTLFHFDASPGPCRLCHGISGNGLGTLFRELVPGSRNFTCSQTMREIADGQLFWVIKNGSPGTAMPAFKNLDDEQVWQLILYIRHYTEPGH</sequence>
<dbReference type="PROSITE" id="PS51007">
    <property type="entry name" value="CYTC"/>
    <property type="match status" value="1"/>
</dbReference>
<dbReference type="AlphaFoldDB" id="A0A7T0C0B9"/>
<evidence type="ECO:0000313" key="6">
    <source>
        <dbReference type="EMBL" id="QPJ64161.1"/>
    </source>
</evidence>
<reference evidence="7" key="1">
    <citation type="submission" date="2020-02" db="EMBL/GenBank/DDBJ databases">
        <title>Genomic and physiological characterization of two novel Nitrospinaceae genera.</title>
        <authorList>
            <person name="Mueller A.J."/>
            <person name="Jung M.-Y."/>
            <person name="Strachan C.R."/>
            <person name="Herbold C.W."/>
            <person name="Kirkegaard R.H."/>
            <person name="Daims H."/>
        </authorList>
    </citation>
    <scope>NUCLEOTIDE SEQUENCE [LARGE SCALE GENOMIC DNA]</scope>
</reference>
<dbReference type="GO" id="GO:0046872">
    <property type="term" value="F:metal ion binding"/>
    <property type="evidence" value="ECO:0007669"/>
    <property type="project" value="UniProtKB-KW"/>
</dbReference>
<keyword evidence="2 4" id="KW-0479">Metal-binding</keyword>
<dbReference type="GO" id="GO:0020037">
    <property type="term" value="F:heme binding"/>
    <property type="evidence" value="ECO:0007669"/>
    <property type="project" value="InterPro"/>
</dbReference>
<evidence type="ECO:0000256" key="1">
    <source>
        <dbReference type="ARBA" id="ARBA00022617"/>
    </source>
</evidence>
<dbReference type="InterPro" id="IPR036909">
    <property type="entry name" value="Cyt_c-like_dom_sf"/>
</dbReference>
<evidence type="ECO:0000259" key="5">
    <source>
        <dbReference type="PROSITE" id="PS51007"/>
    </source>
</evidence>
<evidence type="ECO:0000256" key="3">
    <source>
        <dbReference type="ARBA" id="ARBA00023004"/>
    </source>
</evidence>
<accession>A0A7T0C0B9</accession>
<feature type="domain" description="Cytochrome c" evidence="5">
    <location>
        <begin position="56"/>
        <end position="148"/>
    </location>
</feature>
<name>A0A7T0C0B9_9BACT</name>
<dbReference type="GO" id="GO:0009055">
    <property type="term" value="F:electron transfer activity"/>
    <property type="evidence" value="ECO:0007669"/>
    <property type="project" value="InterPro"/>
</dbReference>
<dbReference type="SUPFAM" id="SSF46626">
    <property type="entry name" value="Cytochrome c"/>
    <property type="match status" value="1"/>
</dbReference>
<evidence type="ECO:0000256" key="2">
    <source>
        <dbReference type="ARBA" id="ARBA00022723"/>
    </source>
</evidence>
<dbReference type="Proteomes" id="UP000594464">
    <property type="component" value="Chromosome"/>
</dbReference>
<dbReference type="Gene3D" id="1.10.760.10">
    <property type="entry name" value="Cytochrome c-like domain"/>
    <property type="match status" value="1"/>
</dbReference>
<evidence type="ECO:0000313" key="7">
    <source>
        <dbReference type="Proteomes" id="UP000594464"/>
    </source>
</evidence>
<proteinExistence type="predicted"/>
<protein>
    <submittedName>
        <fullName evidence="6">Cytochrome c</fullName>
    </submittedName>
</protein>